<dbReference type="PANTHER" id="PTHR15907">
    <property type="entry name" value="DUF614 FAMILY PROTEIN-RELATED"/>
    <property type="match status" value="1"/>
</dbReference>
<evidence type="ECO:0000313" key="4">
    <source>
        <dbReference type="Proteomes" id="UP001046870"/>
    </source>
</evidence>
<dbReference type="Pfam" id="PF04749">
    <property type="entry name" value="PLAC8"/>
    <property type="match status" value="1"/>
</dbReference>
<dbReference type="AlphaFoldDB" id="A0A9D3T7H7"/>
<gene>
    <name evidence="3" type="ORF">MATL_G00175120</name>
</gene>
<comment type="similarity">
    <text evidence="1">Belongs to the cornifelin family.</text>
</comment>
<keyword evidence="4" id="KW-1185">Reference proteome</keyword>
<evidence type="ECO:0000256" key="1">
    <source>
        <dbReference type="ARBA" id="ARBA00009024"/>
    </source>
</evidence>
<sequence length="218" mass="23534">MLCTPFSVCHGTSLVVLMATNVIIQQPQTTPLIAVQSNQWSTGICDCFDDLCVLCAGYWCFPCFACKTTSDFGECFCLPLLDFCWSCIALIGGMSPCAPPIAMAMRIGVRNRYGIQGDMCSDCIYATFCNSCSWCQVAREIKRRTQPLTIINAQPTVFAAAPTVIAPQPAVIAPQPAVIAPQSTVMSTQSMVVAPQPAVMPQSTVMSTQSTMMTTRFP</sequence>
<feature type="signal peptide" evidence="2">
    <location>
        <begin position="1"/>
        <end position="25"/>
    </location>
</feature>
<proteinExistence type="inferred from homology"/>
<comment type="caution">
    <text evidence="3">The sequence shown here is derived from an EMBL/GenBank/DDBJ whole genome shotgun (WGS) entry which is preliminary data.</text>
</comment>
<dbReference type="NCBIfam" id="TIGR01571">
    <property type="entry name" value="A_thal_Cys_rich"/>
    <property type="match status" value="1"/>
</dbReference>
<dbReference type="EMBL" id="JAFDVH010000014">
    <property type="protein sequence ID" value="KAG7465317.1"/>
    <property type="molecule type" value="Genomic_DNA"/>
</dbReference>
<dbReference type="InterPro" id="IPR006461">
    <property type="entry name" value="PLAC_motif_containing"/>
</dbReference>
<organism evidence="3 4">
    <name type="scientific">Megalops atlanticus</name>
    <name type="common">Tarpon</name>
    <name type="synonym">Clupea gigantea</name>
    <dbReference type="NCBI Taxonomy" id="7932"/>
    <lineage>
        <taxon>Eukaryota</taxon>
        <taxon>Metazoa</taxon>
        <taxon>Chordata</taxon>
        <taxon>Craniata</taxon>
        <taxon>Vertebrata</taxon>
        <taxon>Euteleostomi</taxon>
        <taxon>Actinopterygii</taxon>
        <taxon>Neopterygii</taxon>
        <taxon>Teleostei</taxon>
        <taxon>Elopiformes</taxon>
        <taxon>Megalopidae</taxon>
        <taxon>Megalops</taxon>
    </lineage>
</organism>
<name>A0A9D3T7H7_MEGAT</name>
<dbReference type="OrthoDB" id="1045822at2759"/>
<reference evidence="3" key="1">
    <citation type="submission" date="2021-01" db="EMBL/GenBank/DDBJ databases">
        <authorList>
            <person name="Zahm M."/>
            <person name="Roques C."/>
            <person name="Cabau C."/>
            <person name="Klopp C."/>
            <person name="Donnadieu C."/>
            <person name="Jouanno E."/>
            <person name="Lampietro C."/>
            <person name="Louis A."/>
            <person name="Herpin A."/>
            <person name="Echchiki A."/>
            <person name="Berthelot C."/>
            <person name="Parey E."/>
            <person name="Roest-Crollius H."/>
            <person name="Braasch I."/>
            <person name="Postlethwait J."/>
            <person name="Bobe J."/>
            <person name="Montfort J."/>
            <person name="Bouchez O."/>
            <person name="Begum T."/>
            <person name="Mejri S."/>
            <person name="Adams A."/>
            <person name="Chen W.-J."/>
            <person name="Guiguen Y."/>
        </authorList>
    </citation>
    <scope>NUCLEOTIDE SEQUENCE</scope>
    <source>
        <strain evidence="3">YG-15Mar2019-1</strain>
        <tissue evidence="3">Brain</tissue>
    </source>
</reference>
<evidence type="ECO:0000313" key="3">
    <source>
        <dbReference type="EMBL" id="KAG7465317.1"/>
    </source>
</evidence>
<feature type="chain" id="PRO_5038437757" evidence="2">
    <location>
        <begin position="26"/>
        <end position="218"/>
    </location>
</feature>
<evidence type="ECO:0000256" key="2">
    <source>
        <dbReference type="SAM" id="SignalP"/>
    </source>
</evidence>
<protein>
    <submittedName>
        <fullName evidence="3">Uncharacterized protein</fullName>
    </submittedName>
</protein>
<accession>A0A9D3T7H7</accession>
<dbReference type="Proteomes" id="UP001046870">
    <property type="component" value="Chromosome 14"/>
</dbReference>
<keyword evidence="2" id="KW-0732">Signal</keyword>